<dbReference type="RefSeq" id="WP_012573007.1">
    <property type="nucleotide sequence ID" value="NC_011564.1"/>
</dbReference>
<reference evidence="2" key="1">
    <citation type="journal article" date="2008" name="Science">
        <title>Genome of an endosymbiont coupling N2 fixation to cellulolysis within RT protist cells in termite gut.</title>
        <authorList>
            <person name="Hongoh Y."/>
            <person name="Sharma V.K."/>
            <person name="Prakash T."/>
            <person name="Noda S."/>
            <person name="Toh H."/>
            <person name="Taylor T.D."/>
            <person name="Kudo T."/>
            <person name="Sakaki Y."/>
            <person name="Toyoda A."/>
            <person name="Hattori M."/>
            <person name="Ohkuma M."/>
        </authorList>
    </citation>
    <scope>NUCLEOTIDE SEQUENCE [LARGE SCALE GENOMIC DNA]</scope>
    <source>
        <plasmid evidence="2">pCFPG1</plasmid>
    </source>
</reference>
<keyword evidence="2" id="KW-1185">Reference proteome</keyword>
<dbReference type="OrthoDB" id="1071445at2"/>
<dbReference type="Proteomes" id="UP000000723">
    <property type="component" value="Plasmid pCFPG1"/>
</dbReference>
<protein>
    <submittedName>
        <fullName evidence="1">Uncharacterized protein</fullName>
    </submittedName>
</protein>
<proteinExistence type="predicted"/>
<dbReference type="EMBL" id="AP010657">
    <property type="protein sequence ID" value="BAG84041.1"/>
    <property type="molecule type" value="Genomic_DNA"/>
</dbReference>
<geneLocation type="plasmid" evidence="1 2">
    <name>pCFPG1</name>
</geneLocation>
<evidence type="ECO:0000313" key="2">
    <source>
        <dbReference type="Proteomes" id="UP000000723"/>
    </source>
</evidence>
<accession>B6YS69</accession>
<gene>
    <name evidence="1" type="ordered locus">CFPG_P1-20</name>
</gene>
<organism evidence="1 2">
    <name type="scientific">Azobacteroides pseudotrichonymphae genomovar. CFP2</name>
    <dbReference type="NCBI Taxonomy" id="511995"/>
    <lineage>
        <taxon>Bacteria</taxon>
        <taxon>Pseudomonadati</taxon>
        <taxon>Bacteroidota</taxon>
        <taxon>Bacteroidia</taxon>
        <taxon>Bacteroidales</taxon>
        <taxon>Candidatus Azobacteroides</taxon>
    </lineage>
</organism>
<dbReference type="KEGG" id="aps:CFPG_P1-20"/>
<evidence type="ECO:0000313" key="1">
    <source>
        <dbReference type="EMBL" id="BAG84041.1"/>
    </source>
</evidence>
<dbReference type="HOGENOM" id="CLU_154371_0_0_10"/>
<sequence length="103" mass="11850">MQCIEEIKQKLLEGKLVGLRNFLSLTIAERTSNPSGNSPASFMGTHYYAKAHFYTKYKSAIKGNEKALHKAIVTKRNAVKADPMNKLRSEQFRLMNEKIYRKK</sequence>
<dbReference type="AlphaFoldDB" id="B6YS69"/>
<name>B6YS69_AZOPC</name>
<keyword evidence="1" id="KW-0614">Plasmid</keyword>